<protein>
    <submittedName>
        <fullName evidence="1">Uncharacterized protein</fullName>
    </submittedName>
</protein>
<organism evidence="1 2">
    <name type="scientific">Candidatus Methylomirabilis limnetica</name>
    <dbReference type="NCBI Taxonomy" id="2033718"/>
    <lineage>
        <taxon>Bacteria</taxon>
        <taxon>Candidatus Methylomirabilota</taxon>
        <taxon>Candidatus Methylomirabilia</taxon>
        <taxon>Candidatus Methylomirabilales</taxon>
        <taxon>Candidatus Methylomirabilaceae</taxon>
        <taxon>Candidatus Methylomirabilis</taxon>
    </lineage>
</organism>
<evidence type="ECO:0000313" key="2">
    <source>
        <dbReference type="Proteomes" id="UP000241436"/>
    </source>
</evidence>
<proteinExistence type="predicted"/>
<evidence type="ECO:0000313" key="1">
    <source>
        <dbReference type="EMBL" id="PTL36647.1"/>
    </source>
</evidence>
<keyword evidence="2" id="KW-1185">Reference proteome</keyword>
<gene>
    <name evidence="1" type="ORF">CLG94_02910</name>
</gene>
<dbReference type="AlphaFoldDB" id="A0A2T4TZU8"/>
<reference evidence="1 2" key="1">
    <citation type="submission" date="2017-09" db="EMBL/GenBank/DDBJ databases">
        <title>Bloom of a denitrifying methanotroph, Candidatus Methylomirabilis limnetica, in a deep stratified lake.</title>
        <authorList>
            <person name="Graf J.S."/>
            <person name="Marchant H.K."/>
            <person name="Tienken D."/>
            <person name="Hach P.F."/>
            <person name="Brand A."/>
            <person name="Schubert C.J."/>
            <person name="Kuypers M.M."/>
            <person name="Milucka J."/>
        </authorList>
    </citation>
    <scope>NUCLEOTIDE SEQUENCE [LARGE SCALE GENOMIC DNA]</scope>
    <source>
        <strain evidence="1 2">Zug</strain>
    </source>
</reference>
<name>A0A2T4TZU8_9BACT</name>
<sequence length="116" mass="13384">MLWCPLRLPVWRGDGFTPQAPERCGCGCYLDDPVDLVEGRLEAIGVVTTHLHTDEVDVVVLNTAPTALTGRILQTRRVIFDRDPFRRHLFESLALREFFDFRIFEHRLLARRHGNG</sequence>
<accession>A0A2T4TZU8</accession>
<reference evidence="2" key="2">
    <citation type="journal article" date="2018" name="Environ. Microbiol.">
        <title>Bloom of a denitrifying methanotroph, 'Candidatus Methylomirabilis limnetica', in a deep stratified lake.</title>
        <authorList>
            <person name="Graf J.S."/>
            <person name="Mayr M.J."/>
            <person name="Marchant H.K."/>
            <person name="Tienken D."/>
            <person name="Hach P.F."/>
            <person name="Brand A."/>
            <person name="Schubert C.J."/>
            <person name="Kuypers M.M."/>
            <person name="Milucka J."/>
        </authorList>
    </citation>
    <scope>NUCLEOTIDE SEQUENCE [LARGE SCALE GENOMIC DNA]</scope>
    <source>
        <strain evidence="2">Zug</strain>
    </source>
</reference>
<dbReference type="EMBL" id="NVQC01000013">
    <property type="protein sequence ID" value="PTL36647.1"/>
    <property type="molecule type" value="Genomic_DNA"/>
</dbReference>
<comment type="caution">
    <text evidence="1">The sequence shown here is derived from an EMBL/GenBank/DDBJ whole genome shotgun (WGS) entry which is preliminary data.</text>
</comment>
<dbReference type="Proteomes" id="UP000241436">
    <property type="component" value="Unassembled WGS sequence"/>
</dbReference>